<keyword evidence="1" id="KW-0802">TPR repeat</keyword>
<reference evidence="4" key="1">
    <citation type="submission" date="2018-12" db="EMBL/GenBank/DDBJ databases">
        <title>Tengunoibacter tsumagoiensis gen. nov., sp. nov., Dictyobacter kobayashii sp. nov., D. alpinus sp. nov., and D. joshuensis sp. nov. and description of Dictyobacteraceae fam. nov. within the order Ktedonobacterales isolated from Tengu-no-mugimeshi.</title>
        <authorList>
            <person name="Wang C.M."/>
            <person name="Zheng Y."/>
            <person name="Sakai Y."/>
            <person name="Toyoda A."/>
            <person name="Minakuchi Y."/>
            <person name="Abe K."/>
            <person name="Yokota A."/>
            <person name="Yabe S."/>
        </authorList>
    </citation>
    <scope>NUCLEOTIDE SEQUENCE [LARGE SCALE GENOMIC DNA]</scope>
    <source>
        <strain evidence="4">Uno11</strain>
    </source>
</reference>
<dbReference type="SUPFAM" id="SSF47413">
    <property type="entry name" value="lambda repressor-like DNA-binding domains"/>
    <property type="match status" value="1"/>
</dbReference>
<evidence type="ECO:0000259" key="2">
    <source>
        <dbReference type="PROSITE" id="PS50943"/>
    </source>
</evidence>
<evidence type="ECO:0000313" key="3">
    <source>
        <dbReference type="EMBL" id="GCE22065.1"/>
    </source>
</evidence>
<dbReference type="PANTHER" id="PTHR35205">
    <property type="entry name" value="NB-ARC AND TPR DOMAIN PROTEIN"/>
    <property type="match status" value="1"/>
</dbReference>
<proteinExistence type="predicted"/>
<organism evidence="3 4">
    <name type="scientific">Dictyobacter kobayashii</name>
    <dbReference type="NCBI Taxonomy" id="2014872"/>
    <lineage>
        <taxon>Bacteria</taxon>
        <taxon>Bacillati</taxon>
        <taxon>Chloroflexota</taxon>
        <taxon>Ktedonobacteria</taxon>
        <taxon>Ktedonobacterales</taxon>
        <taxon>Dictyobacteraceae</taxon>
        <taxon>Dictyobacter</taxon>
    </lineage>
</organism>
<dbReference type="PROSITE" id="PS50943">
    <property type="entry name" value="HTH_CROC1"/>
    <property type="match status" value="1"/>
</dbReference>
<dbReference type="OrthoDB" id="136988at2"/>
<accession>A0A402ASI5</accession>
<dbReference type="AlphaFoldDB" id="A0A402ASI5"/>
<dbReference type="GO" id="GO:0043531">
    <property type="term" value="F:ADP binding"/>
    <property type="evidence" value="ECO:0007669"/>
    <property type="project" value="InterPro"/>
</dbReference>
<dbReference type="SUPFAM" id="SSF52540">
    <property type="entry name" value="P-loop containing nucleoside triphosphate hydrolases"/>
    <property type="match status" value="1"/>
</dbReference>
<dbReference type="InterPro" id="IPR027417">
    <property type="entry name" value="P-loop_NTPase"/>
</dbReference>
<dbReference type="Gene3D" id="1.25.40.10">
    <property type="entry name" value="Tetratricopeptide repeat domain"/>
    <property type="match status" value="1"/>
</dbReference>
<dbReference type="SMART" id="SM00530">
    <property type="entry name" value="HTH_XRE"/>
    <property type="match status" value="1"/>
</dbReference>
<dbReference type="PANTHER" id="PTHR35205:SF1">
    <property type="entry name" value="ZU5 DOMAIN-CONTAINING PROTEIN"/>
    <property type="match status" value="1"/>
</dbReference>
<dbReference type="Proteomes" id="UP000287188">
    <property type="component" value="Unassembled WGS sequence"/>
</dbReference>
<protein>
    <recommendedName>
        <fullName evidence="2">HTH cro/C1-type domain-containing protein</fullName>
    </recommendedName>
</protein>
<keyword evidence="4" id="KW-1185">Reference proteome</keyword>
<dbReference type="InterPro" id="IPR019734">
    <property type="entry name" value="TPR_rpt"/>
</dbReference>
<dbReference type="Pfam" id="PF25000">
    <property type="entry name" value="DUF7779"/>
    <property type="match status" value="1"/>
</dbReference>
<dbReference type="CDD" id="cd00093">
    <property type="entry name" value="HTH_XRE"/>
    <property type="match status" value="1"/>
</dbReference>
<dbReference type="GO" id="GO:0003677">
    <property type="term" value="F:DNA binding"/>
    <property type="evidence" value="ECO:0007669"/>
    <property type="project" value="InterPro"/>
</dbReference>
<dbReference type="Pfam" id="PF00931">
    <property type="entry name" value="NB-ARC"/>
    <property type="match status" value="1"/>
</dbReference>
<feature type="domain" description="HTH cro/C1-type" evidence="2">
    <location>
        <begin position="13"/>
        <end position="67"/>
    </location>
</feature>
<feature type="repeat" description="TPR" evidence="1">
    <location>
        <begin position="548"/>
        <end position="581"/>
    </location>
</feature>
<comment type="caution">
    <text evidence="3">The sequence shown here is derived from an EMBL/GenBank/DDBJ whole genome shotgun (WGS) entry which is preliminary data.</text>
</comment>
<dbReference type="Gene3D" id="1.10.260.40">
    <property type="entry name" value="lambda repressor-like DNA-binding domains"/>
    <property type="match status" value="1"/>
</dbReference>
<evidence type="ECO:0000313" key="4">
    <source>
        <dbReference type="Proteomes" id="UP000287188"/>
    </source>
</evidence>
<dbReference type="SMART" id="SM00028">
    <property type="entry name" value="TPR"/>
    <property type="match status" value="2"/>
</dbReference>
<name>A0A402ASI5_9CHLR</name>
<dbReference type="EMBL" id="BIFS01000002">
    <property type="protein sequence ID" value="GCE22065.1"/>
    <property type="molecule type" value="Genomic_DNA"/>
</dbReference>
<dbReference type="PROSITE" id="PS50293">
    <property type="entry name" value="TPR_REGION"/>
    <property type="match status" value="1"/>
</dbReference>
<dbReference type="RefSeq" id="WP_126554583.1">
    <property type="nucleotide sequence ID" value="NZ_BIFS01000002.1"/>
</dbReference>
<dbReference type="InterPro" id="IPR056681">
    <property type="entry name" value="DUF7779"/>
</dbReference>
<dbReference type="InterPro" id="IPR002182">
    <property type="entry name" value="NB-ARC"/>
</dbReference>
<dbReference type="Pfam" id="PF01381">
    <property type="entry name" value="HTH_3"/>
    <property type="match status" value="1"/>
</dbReference>
<dbReference type="Gene3D" id="3.40.50.300">
    <property type="entry name" value="P-loop containing nucleotide triphosphate hydrolases"/>
    <property type="match status" value="1"/>
</dbReference>
<gene>
    <name evidence="3" type="ORF">KDK_58650</name>
</gene>
<dbReference type="InterPro" id="IPR001387">
    <property type="entry name" value="Cro/C1-type_HTH"/>
</dbReference>
<dbReference type="InterPro" id="IPR011990">
    <property type="entry name" value="TPR-like_helical_dom_sf"/>
</dbReference>
<sequence>MDVSPSVYPANRIRQERVRNNWRQQDLAEALGTTVGTVKRWERGSQQPSAYFRVKLCALFGKSAEELGLITVDTTSPPPDEQDASDIDQAHASPAEAPTIWHVPYPRNPHFTGREDLLDQLDQRLLAERTGGVMRQVALTQPQAIKGLGGIGKTQIAVEYTYRAREQNRYSHILWINAASEEAMMTGFAGLARLLPAFPAQEETNQRKLAVAIKRWLEDCQARWLLVFDNADNLSLIQPYLPQQGYGSVLLTTRANAVGSFAVPLEVDTMGLIEGTRFLLHRAQRLRATDEEINEATNVVIALDGFPLALDQAGAFIEETKCSFGDYLGLYQKYRQRLLARRGMQATGYPDSVATTWSLSFQTIEHANPAAAELLRLCAFLAPDHIPEDLLKDGAPYWPPLLQAAAADLLAFNLMIEDLLAFSLVKRLTEDHLLSLHRLVQAVQLDRMEVEEQHQWAERMVRAVNTAFPRNPKEDASWPRCLRYLEQVQACEPLIQKYGLVFPEAADVLERAGVYLYEHASYALAESLYQQALAIREHHPGSHHLETATVLHHLGLLYRRQGKYEQAEPLFQRALAIREHHLGLQHSETGGILSDFATLYAEQGSTSRPNPFSNGRSPFANNIWAHSM</sequence>
<evidence type="ECO:0000256" key="1">
    <source>
        <dbReference type="PROSITE-ProRule" id="PRU00339"/>
    </source>
</evidence>
<dbReference type="SUPFAM" id="SSF48452">
    <property type="entry name" value="TPR-like"/>
    <property type="match status" value="1"/>
</dbReference>
<dbReference type="InterPro" id="IPR010982">
    <property type="entry name" value="Lambda_DNA-bd_dom_sf"/>
</dbReference>
<dbReference type="PROSITE" id="PS50005">
    <property type="entry name" value="TPR"/>
    <property type="match status" value="1"/>
</dbReference>
<dbReference type="Pfam" id="PF13424">
    <property type="entry name" value="TPR_12"/>
    <property type="match status" value="1"/>
</dbReference>